<dbReference type="AlphaFoldDB" id="A0A844GYL3"/>
<comment type="caution">
    <text evidence="2">The sequence shown here is derived from an EMBL/GenBank/DDBJ whole genome shotgun (WGS) entry which is preliminary data.</text>
</comment>
<feature type="transmembrane region" description="Helical" evidence="1">
    <location>
        <begin position="7"/>
        <end position="27"/>
    </location>
</feature>
<reference evidence="2 3" key="1">
    <citation type="submission" date="2019-11" db="EMBL/GenBank/DDBJ databases">
        <authorList>
            <person name="Dong K."/>
        </authorList>
    </citation>
    <scope>NUCLEOTIDE SEQUENCE [LARGE SCALE GENOMIC DNA]</scope>
    <source>
        <strain evidence="2 3">JCM 17370</strain>
    </source>
</reference>
<keyword evidence="3" id="KW-1185">Reference proteome</keyword>
<proteinExistence type="predicted"/>
<dbReference type="EMBL" id="WMIF01000004">
    <property type="protein sequence ID" value="MTH33766.1"/>
    <property type="molecule type" value="Genomic_DNA"/>
</dbReference>
<feature type="transmembrane region" description="Helical" evidence="1">
    <location>
        <begin position="47"/>
        <end position="67"/>
    </location>
</feature>
<evidence type="ECO:0000256" key="1">
    <source>
        <dbReference type="SAM" id="Phobius"/>
    </source>
</evidence>
<keyword evidence="1" id="KW-0812">Transmembrane</keyword>
<feature type="transmembrane region" description="Helical" evidence="1">
    <location>
        <begin position="111"/>
        <end position="129"/>
    </location>
</feature>
<dbReference type="Pfam" id="PF09945">
    <property type="entry name" value="DUF2177"/>
    <property type="match status" value="1"/>
</dbReference>
<dbReference type="RefSeq" id="WP_155063328.1">
    <property type="nucleotide sequence ID" value="NZ_WMIF01000004.1"/>
</dbReference>
<gene>
    <name evidence="2" type="ORF">GL279_04065</name>
</gene>
<evidence type="ECO:0000313" key="3">
    <source>
        <dbReference type="Proteomes" id="UP000442533"/>
    </source>
</evidence>
<accession>A0A844GYL3</accession>
<protein>
    <submittedName>
        <fullName evidence="2">DUF2177 family protein</fullName>
    </submittedName>
</protein>
<keyword evidence="1" id="KW-0472">Membrane</keyword>
<organism evidence="2 3">
    <name type="scientific">Paracoccus limosus</name>
    <dbReference type="NCBI Taxonomy" id="913252"/>
    <lineage>
        <taxon>Bacteria</taxon>
        <taxon>Pseudomonadati</taxon>
        <taxon>Pseudomonadota</taxon>
        <taxon>Alphaproteobacteria</taxon>
        <taxon>Rhodobacterales</taxon>
        <taxon>Paracoccaceae</taxon>
        <taxon>Paracoccus</taxon>
    </lineage>
</organism>
<dbReference type="Proteomes" id="UP000442533">
    <property type="component" value="Unassembled WGS sequence"/>
</dbReference>
<sequence>MFQVLGLYVITAIIFLGLDFMGIKFLIRPLFDKHVPQLLAAELRLGAAAAFYLFYVAGLLWLISLPALKEGQPLQALIGGMILGALCYGTYEMTNYATLAGWSIEQVAADMLWGTLLTGFSAWAGVAVLSGKLA</sequence>
<dbReference type="OrthoDB" id="166547at2"/>
<name>A0A844GYL3_9RHOB</name>
<evidence type="ECO:0000313" key="2">
    <source>
        <dbReference type="EMBL" id="MTH33766.1"/>
    </source>
</evidence>
<dbReference type="InterPro" id="IPR018687">
    <property type="entry name" value="DUF2177_membr"/>
</dbReference>
<keyword evidence="1" id="KW-1133">Transmembrane helix</keyword>
<feature type="transmembrane region" description="Helical" evidence="1">
    <location>
        <begin position="74"/>
        <end position="91"/>
    </location>
</feature>